<dbReference type="EMBL" id="FBWG01000028">
    <property type="protein sequence ID" value="CUX43994.1"/>
    <property type="molecule type" value="Genomic_DNA"/>
</dbReference>
<dbReference type="CDD" id="cd06261">
    <property type="entry name" value="TM_PBP2"/>
    <property type="match status" value="1"/>
</dbReference>
<keyword evidence="4" id="KW-1003">Cell membrane</keyword>
<keyword evidence="7 8" id="KW-0472">Membrane</keyword>
<evidence type="ECO:0000256" key="7">
    <source>
        <dbReference type="ARBA" id="ARBA00023136"/>
    </source>
</evidence>
<evidence type="ECO:0000313" key="10">
    <source>
        <dbReference type="EMBL" id="CUX43994.1"/>
    </source>
</evidence>
<dbReference type="PANTHER" id="PTHR42929:SF5">
    <property type="entry name" value="ABC TRANSPORTER PERMEASE PROTEIN"/>
    <property type="match status" value="1"/>
</dbReference>
<feature type="transmembrane region" description="Helical" evidence="8">
    <location>
        <begin position="87"/>
        <end position="110"/>
    </location>
</feature>
<reference evidence="10 11" key="1">
    <citation type="submission" date="2016-01" db="EMBL/GenBank/DDBJ databases">
        <authorList>
            <person name="Oliw E.H."/>
        </authorList>
    </citation>
    <scope>NUCLEOTIDE SEQUENCE [LARGE SCALE GENOMIC DNA]</scope>
    <source>
        <strain evidence="10 11">Zutra 3-1</strain>
    </source>
</reference>
<dbReference type="Gene3D" id="1.10.3720.10">
    <property type="entry name" value="MetI-like"/>
    <property type="match status" value="1"/>
</dbReference>
<gene>
    <name evidence="10" type="ORF">AGR7C_Lc100395</name>
</gene>
<keyword evidence="3 8" id="KW-0813">Transport</keyword>
<evidence type="ECO:0000256" key="6">
    <source>
        <dbReference type="ARBA" id="ARBA00022989"/>
    </source>
</evidence>
<dbReference type="InterPro" id="IPR035906">
    <property type="entry name" value="MetI-like_sf"/>
</dbReference>
<feature type="transmembrane region" description="Helical" evidence="8">
    <location>
        <begin position="27"/>
        <end position="50"/>
    </location>
</feature>
<evidence type="ECO:0000256" key="8">
    <source>
        <dbReference type="RuleBase" id="RU363032"/>
    </source>
</evidence>
<dbReference type="Pfam" id="PF00528">
    <property type="entry name" value="BPD_transp_1"/>
    <property type="match status" value="1"/>
</dbReference>
<feature type="transmembrane region" description="Helical" evidence="8">
    <location>
        <begin position="179"/>
        <end position="199"/>
    </location>
</feature>
<dbReference type="SUPFAM" id="SSF161098">
    <property type="entry name" value="MetI-like"/>
    <property type="match status" value="1"/>
</dbReference>
<feature type="transmembrane region" description="Helical" evidence="8">
    <location>
        <begin position="122"/>
        <end position="142"/>
    </location>
</feature>
<keyword evidence="5 8" id="KW-0812">Transmembrane</keyword>
<evidence type="ECO:0000256" key="3">
    <source>
        <dbReference type="ARBA" id="ARBA00022448"/>
    </source>
</evidence>
<feature type="transmembrane region" description="Helical" evidence="8">
    <location>
        <begin position="220"/>
        <end position="253"/>
    </location>
</feature>
<evidence type="ECO:0000256" key="5">
    <source>
        <dbReference type="ARBA" id="ARBA00022692"/>
    </source>
</evidence>
<comment type="subcellular location">
    <subcellularLocation>
        <location evidence="1 8">Cell membrane</location>
        <topology evidence="1 8">Multi-pass membrane protein</topology>
    </subcellularLocation>
</comment>
<dbReference type="InterPro" id="IPR000515">
    <property type="entry name" value="MetI-like"/>
</dbReference>
<dbReference type="PANTHER" id="PTHR42929">
    <property type="entry name" value="INNER MEMBRANE ABC TRANSPORTER PERMEASE PROTEIN YDCU-RELATED-RELATED"/>
    <property type="match status" value="1"/>
</dbReference>
<proteinExistence type="inferred from homology"/>
<dbReference type="GO" id="GO:0005886">
    <property type="term" value="C:plasma membrane"/>
    <property type="evidence" value="ECO:0007669"/>
    <property type="project" value="UniProtKB-SubCell"/>
</dbReference>
<organism evidence="10 11">
    <name type="scientific">Agrobacterium deltaense Zutra 3/1</name>
    <dbReference type="NCBI Taxonomy" id="1183427"/>
    <lineage>
        <taxon>Bacteria</taxon>
        <taxon>Pseudomonadati</taxon>
        <taxon>Pseudomonadota</taxon>
        <taxon>Alphaproteobacteria</taxon>
        <taxon>Hyphomicrobiales</taxon>
        <taxon>Rhizobiaceae</taxon>
        <taxon>Rhizobium/Agrobacterium group</taxon>
        <taxon>Agrobacterium</taxon>
    </lineage>
</organism>
<name>A0A1S7QYJ1_9HYPH</name>
<evidence type="ECO:0000313" key="11">
    <source>
        <dbReference type="Proteomes" id="UP000191987"/>
    </source>
</evidence>
<keyword evidence="6 8" id="KW-1133">Transmembrane helix</keyword>
<evidence type="ECO:0000256" key="4">
    <source>
        <dbReference type="ARBA" id="ARBA00022475"/>
    </source>
</evidence>
<feature type="domain" description="ABC transmembrane type-1" evidence="9">
    <location>
        <begin position="88"/>
        <end position="296"/>
    </location>
</feature>
<evidence type="ECO:0000256" key="2">
    <source>
        <dbReference type="ARBA" id="ARBA00007069"/>
    </source>
</evidence>
<comment type="similarity">
    <text evidence="2">Belongs to the binding-protein-dependent transport system permease family. CysTW subfamily.</text>
</comment>
<dbReference type="PROSITE" id="PS50928">
    <property type="entry name" value="ABC_TM1"/>
    <property type="match status" value="1"/>
</dbReference>
<dbReference type="GO" id="GO:0055085">
    <property type="term" value="P:transmembrane transport"/>
    <property type="evidence" value="ECO:0007669"/>
    <property type="project" value="InterPro"/>
</dbReference>
<feature type="transmembrane region" description="Helical" evidence="8">
    <location>
        <begin position="273"/>
        <end position="296"/>
    </location>
</feature>
<dbReference type="AlphaFoldDB" id="A0A1S7QYJ1"/>
<dbReference type="RefSeq" id="WP_080819636.1">
    <property type="nucleotide sequence ID" value="NZ_LT009749.1"/>
</dbReference>
<evidence type="ECO:0000256" key="1">
    <source>
        <dbReference type="ARBA" id="ARBA00004651"/>
    </source>
</evidence>
<evidence type="ECO:0000259" key="9">
    <source>
        <dbReference type="PROSITE" id="PS50928"/>
    </source>
</evidence>
<sequence>MSDIAIMEPHAPPRRGVSGWKALERRLFSPGILILPLLIFLLIFFFWPAVRLMSFSVMTQNSQGLIGSPFTLAHYVRFFEVDLYQKVLWATIRISLITSVLAAILAYPVATVLVRGNIVTTRIITLIVIAPLAVSVVVRAYGWQLILGNGPTGLLNYVLMNLGLIDSPMTLLFSDAAVIIGSLHIFFPMMVLPLSSALGKIDPNLQQAARTLGAPAWKVFLRITFPLSLPGLVAGFTLVFSLASASYVIPALIGGPGSQMLGNMVEQQVLAVYDWPFGATIATILVFIVILINAVSMRLLGGRRIKASAS</sequence>
<accession>A0A1S7QYJ1</accession>
<dbReference type="Proteomes" id="UP000191987">
    <property type="component" value="Unassembled WGS sequence"/>
</dbReference>
<protein>
    <submittedName>
        <fullName evidence="10">Binding-protein-dependent transport systems inner membrane component</fullName>
    </submittedName>
</protein>